<proteinExistence type="predicted"/>
<dbReference type="AlphaFoldDB" id="A0A376WTT5"/>
<gene>
    <name evidence="2" type="ORF">NCTC9045_01280</name>
</gene>
<organism evidence="2 3">
    <name type="scientific">Escherichia coli</name>
    <dbReference type="NCBI Taxonomy" id="562"/>
    <lineage>
        <taxon>Bacteria</taxon>
        <taxon>Pseudomonadati</taxon>
        <taxon>Pseudomonadota</taxon>
        <taxon>Gammaproteobacteria</taxon>
        <taxon>Enterobacterales</taxon>
        <taxon>Enterobacteriaceae</taxon>
        <taxon>Escherichia</taxon>
    </lineage>
</organism>
<name>A0A376WTT5_ECOLX</name>
<protein>
    <submittedName>
        <fullName evidence="2">Uncharacterized protein</fullName>
    </submittedName>
</protein>
<evidence type="ECO:0000313" key="3">
    <source>
        <dbReference type="Proteomes" id="UP000254503"/>
    </source>
</evidence>
<dbReference type="EMBL" id="UGDD01000002">
    <property type="protein sequence ID" value="STJ53442.1"/>
    <property type="molecule type" value="Genomic_DNA"/>
</dbReference>
<evidence type="ECO:0000313" key="2">
    <source>
        <dbReference type="EMBL" id="STJ53442.1"/>
    </source>
</evidence>
<sequence length="62" mass="7249">MTGTEPDAPRPEEQYAFEQAMVKQMVQTTDQAKSNQRRLFERDTRYASAQPQQDDADISRVW</sequence>
<accession>A0A376WTT5</accession>
<dbReference type="Proteomes" id="UP000254503">
    <property type="component" value="Unassembled WGS sequence"/>
</dbReference>
<evidence type="ECO:0000256" key="1">
    <source>
        <dbReference type="SAM" id="MobiDB-lite"/>
    </source>
</evidence>
<feature type="region of interest" description="Disordered" evidence="1">
    <location>
        <begin position="26"/>
        <end position="62"/>
    </location>
</feature>
<reference evidence="2 3" key="1">
    <citation type="submission" date="2018-06" db="EMBL/GenBank/DDBJ databases">
        <authorList>
            <consortium name="Pathogen Informatics"/>
            <person name="Doyle S."/>
        </authorList>
    </citation>
    <scope>NUCLEOTIDE SEQUENCE [LARGE SCALE GENOMIC DNA]</scope>
    <source>
        <strain evidence="2 3">NCTC9045</strain>
    </source>
</reference>